<dbReference type="Gene3D" id="3.40.462.20">
    <property type="match status" value="1"/>
</dbReference>
<dbReference type="PROSITE" id="PS51387">
    <property type="entry name" value="FAD_PCMH"/>
    <property type="match status" value="1"/>
</dbReference>
<name>M7SVY3_EUTLA</name>
<evidence type="ECO:0000256" key="4">
    <source>
        <dbReference type="ARBA" id="ARBA00022827"/>
    </source>
</evidence>
<comment type="cofactor">
    <cofactor evidence="1">
        <name>FAD</name>
        <dbReference type="ChEBI" id="CHEBI:57692"/>
    </cofactor>
</comment>
<feature type="domain" description="FAD-binding PCMH-type" evidence="6">
    <location>
        <begin position="45"/>
        <end position="213"/>
    </location>
</feature>
<dbReference type="InterPro" id="IPR016167">
    <property type="entry name" value="FAD-bd_PCMH_sub1"/>
</dbReference>
<dbReference type="Gene3D" id="3.30.465.10">
    <property type="match status" value="1"/>
</dbReference>
<dbReference type="eggNOG" id="ENOG502SJAK">
    <property type="taxonomic scope" value="Eukaryota"/>
</dbReference>
<dbReference type="InterPro" id="IPR016169">
    <property type="entry name" value="FAD-bd_PCMH_sub2"/>
</dbReference>
<evidence type="ECO:0000256" key="1">
    <source>
        <dbReference type="ARBA" id="ARBA00001974"/>
    </source>
</evidence>
<dbReference type="InterPro" id="IPR050416">
    <property type="entry name" value="FAD-linked_Oxidoreductase"/>
</dbReference>
<dbReference type="GO" id="GO:0071949">
    <property type="term" value="F:FAD binding"/>
    <property type="evidence" value="ECO:0007669"/>
    <property type="project" value="InterPro"/>
</dbReference>
<dbReference type="OrthoDB" id="415825at2759"/>
<dbReference type="Pfam" id="PF08031">
    <property type="entry name" value="BBE"/>
    <property type="match status" value="1"/>
</dbReference>
<organism evidence="7 8">
    <name type="scientific">Eutypa lata (strain UCR-EL1)</name>
    <name type="common">Grapevine dieback disease fungus</name>
    <name type="synonym">Eutypa armeniacae</name>
    <dbReference type="NCBI Taxonomy" id="1287681"/>
    <lineage>
        <taxon>Eukaryota</taxon>
        <taxon>Fungi</taxon>
        <taxon>Dikarya</taxon>
        <taxon>Ascomycota</taxon>
        <taxon>Pezizomycotina</taxon>
        <taxon>Sordariomycetes</taxon>
        <taxon>Xylariomycetidae</taxon>
        <taxon>Xylariales</taxon>
        <taxon>Diatrypaceae</taxon>
        <taxon>Eutypa</taxon>
    </lineage>
</organism>
<dbReference type="InterPro" id="IPR006094">
    <property type="entry name" value="Oxid_FAD_bind_N"/>
</dbReference>
<dbReference type="GO" id="GO:0016491">
    <property type="term" value="F:oxidoreductase activity"/>
    <property type="evidence" value="ECO:0007669"/>
    <property type="project" value="UniProtKB-KW"/>
</dbReference>
<proteinExistence type="inferred from homology"/>
<sequence length="481" mass="52099">MKLRGKMPLTAEQTQEIKGILPESDVLEPNSPDFASHTVPWSLSYDQSPQLVLCPSTEPLLQSVVAYLCNSDLDFAIRSRGLGSSSAQDVIVSLRAFADLTFDDAREVVEVGAGLDWGEVDTKLAALAPGYLVVGSRCPYVGVGGSTLAGGVSWLSHEFGLGSDPQNLLDARVVLSDGRVKWASEDPDLLWALRGGGGNFGVVTKFLLKAHKYQPTIFSGMVSIPSSSLHALSHEVSVWVRRCHDPKMALHVFILAKEGLHGDTLEPSLVALPFDAHGEEHGRSSDGFKWLLDIPGAEPRVRPMNLSGVHELQRSHQALHGLTHTWLEAALVPDPDPEFLVRARDWYVDIATNKPDFAFGTFALLEIMQEPALCSSGSLGATAWPHGAKGRQHVLQLSTGGSPKDKGELPTLQAAALEILKGAPERIRSEAHAPGDFLANFLLPNHDLAAVFGGNWEKLRQLKKAYDPKGRFNKGMFITPA</sequence>
<evidence type="ECO:0000256" key="5">
    <source>
        <dbReference type="ARBA" id="ARBA00023002"/>
    </source>
</evidence>
<dbReference type="InterPro" id="IPR016166">
    <property type="entry name" value="FAD-bd_PCMH"/>
</dbReference>
<protein>
    <submittedName>
        <fullName evidence="7">Putative cysteine desulfurase protein</fullName>
    </submittedName>
</protein>
<gene>
    <name evidence="7" type="ORF">UCREL1_4548</name>
</gene>
<dbReference type="Gene3D" id="3.30.43.10">
    <property type="entry name" value="Uridine Diphospho-n-acetylenolpyruvylglucosamine Reductase, domain 2"/>
    <property type="match status" value="1"/>
</dbReference>
<keyword evidence="5" id="KW-0560">Oxidoreductase</keyword>
<dbReference type="InterPro" id="IPR036318">
    <property type="entry name" value="FAD-bd_PCMH-like_sf"/>
</dbReference>
<dbReference type="Proteomes" id="UP000012174">
    <property type="component" value="Unassembled WGS sequence"/>
</dbReference>
<keyword evidence="4" id="KW-0274">FAD</keyword>
<comment type="similarity">
    <text evidence="2">Belongs to the oxygen-dependent FAD-linked oxidoreductase family.</text>
</comment>
<evidence type="ECO:0000259" key="6">
    <source>
        <dbReference type="PROSITE" id="PS51387"/>
    </source>
</evidence>
<evidence type="ECO:0000313" key="7">
    <source>
        <dbReference type="EMBL" id="EMR68442.1"/>
    </source>
</evidence>
<dbReference type="KEGG" id="ela:UCREL1_4548"/>
<dbReference type="HOGENOM" id="CLU_031390_0_0_1"/>
<keyword evidence="8" id="KW-1185">Reference proteome</keyword>
<dbReference type="PANTHER" id="PTHR42973">
    <property type="entry name" value="BINDING OXIDOREDUCTASE, PUTATIVE (AFU_ORTHOLOGUE AFUA_1G17690)-RELATED"/>
    <property type="match status" value="1"/>
</dbReference>
<accession>M7SVY3</accession>
<evidence type="ECO:0000313" key="8">
    <source>
        <dbReference type="Proteomes" id="UP000012174"/>
    </source>
</evidence>
<dbReference type="OMA" id="DCTYLIF"/>
<keyword evidence="3" id="KW-0285">Flavoprotein</keyword>
<dbReference type="Pfam" id="PF01565">
    <property type="entry name" value="FAD_binding_4"/>
    <property type="match status" value="1"/>
</dbReference>
<dbReference type="PANTHER" id="PTHR42973:SF39">
    <property type="entry name" value="FAD-BINDING PCMH-TYPE DOMAIN-CONTAINING PROTEIN"/>
    <property type="match status" value="1"/>
</dbReference>
<evidence type="ECO:0000256" key="3">
    <source>
        <dbReference type="ARBA" id="ARBA00022630"/>
    </source>
</evidence>
<reference evidence="8" key="1">
    <citation type="journal article" date="2013" name="Genome Announc.">
        <title>Draft genome sequence of the grapevine dieback fungus Eutypa lata UCR-EL1.</title>
        <authorList>
            <person name="Blanco-Ulate B."/>
            <person name="Rolshausen P.E."/>
            <person name="Cantu D."/>
        </authorList>
    </citation>
    <scope>NUCLEOTIDE SEQUENCE [LARGE SCALE GENOMIC DNA]</scope>
    <source>
        <strain evidence="8">UCR-EL1</strain>
    </source>
</reference>
<dbReference type="EMBL" id="KB706239">
    <property type="protein sequence ID" value="EMR68442.1"/>
    <property type="molecule type" value="Genomic_DNA"/>
</dbReference>
<dbReference type="AlphaFoldDB" id="M7SVY3"/>
<dbReference type="InterPro" id="IPR012951">
    <property type="entry name" value="BBE"/>
</dbReference>
<dbReference type="SUPFAM" id="SSF56176">
    <property type="entry name" value="FAD-binding/transporter-associated domain-like"/>
    <property type="match status" value="1"/>
</dbReference>
<evidence type="ECO:0000256" key="2">
    <source>
        <dbReference type="ARBA" id="ARBA00005466"/>
    </source>
</evidence>